<proteinExistence type="predicted"/>
<name>A0ABZ0B072_9BURK</name>
<keyword evidence="3" id="KW-1185">Reference proteome</keyword>
<feature type="signal peptide" evidence="1">
    <location>
        <begin position="1"/>
        <end position="21"/>
    </location>
</feature>
<evidence type="ECO:0008006" key="4">
    <source>
        <dbReference type="Google" id="ProtNLM"/>
    </source>
</evidence>
<sequence length="173" mass="18898">MTGWSGVCLRMVGLLTLAALQACTPALNWRQVQLQDLKARLPCKADTATRPVPLAATPLDLQMMGCEADGALFAISHVRAQDTEAATQVVQQWRAFAMQALRTEASQPASWQAPAWATQAVSLRADGQNPKGEPVQARLTWIRRGADVYHLAVYAETLTESITQPFLEDLQTP</sequence>
<organism evidence="2 3">
    <name type="scientific">Rhodoferax mekongensis</name>
    <dbReference type="NCBI Taxonomy" id="3068341"/>
    <lineage>
        <taxon>Bacteria</taxon>
        <taxon>Pseudomonadati</taxon>
        <taxon>Pseudomonadota</taxon>
        <taxon>Betaproteobacteria</taxon>
        <taxon>Burkholderiales</taxon>
        <taxon>Comamonadaceae</taxon>
        <taxon>Rhodoferax</taxon>
    </lineage>
</organism>
<evidence type="ECO:0000313" key="2">
    <source>
        <dbReference type="EMBL" id="WNO05124.1"/>
    </source>
</evidence>
<dbReference type="Proteomes" id="UP001302257">
    <property type="component" value="Chromosome"/>
</dbReference>
<dbReference type="RefSeq" id="WP_313867924.1">
    <property type="nucleotide sequence ID" value="NZ_CP132507.1"/>
</dbReference>
<evidence type="ECO:0000313" key="3">
    <source>
        <dbReference type="Proteomes" id="UP001302257"/>
    </source>
</evidence>
<dbReference type="EMBL" id="CP132507">
    <property type="protein sequence ID" value="WNO05124.1"/>
    <property type="molecule type" value="Genomic_DNA"/>
</dbReference>
<evidence type="ECO:0000256" key="1">
    <source>
        <dbReference type="SAM" id="SignalP"/>
    </source>
</evidence>
<keyword evidence="1" id="KW-0732">Signal</keyword>
<gene>
    <name evidence="2" type="ORF">RAN89_01510</name>
</gene>
<reference evidence="2 3" key="1">
    <citation type="submission" date="2023-08" db="EMBL/GenBank/DDBJ databases">
        <title>Rhodoferax potami sp. nov. and Rhodoferax mekongensis sp. nov., isolated from the Mekong River in Thailand.</title>
        <authorList>
            <person name="Kitikhun S."/>
            <person name="Charoenyingcharoen P."/>
            <person name="Siriarchawattana P."/>
            <person name="Likhitrattanapisal S."/>
            <person name="Nilsakha T."/>
            <person name="Chanpet A."/>
            <person name="Rattanawaree P."/>
            <person name="Ingsriswang S."/>
        </authorList>
    </citation>
    <scope>NUCLEOTIDE SEQUENCE [LARGE SCALE GENOMIC DNA]</scope>
    <source>
        <strain evidence="2 3">TBRC 17307</strain>
    </source>
</reference>
<protein>
    <recommendedName>
        <fullName evidence="4">Lipoprotein</fullName>
    </recommendedName>
</protein>
<accession>A0ABZ0B072</accession>
<feature type="chain" id="PRO_5046409214" description="Lipoprotein" evidence="1">
    <location>
        <begin position="22"/>
        <end position="173"/>
    </location>
</feature>